<dbReference type="AlphaFoldDB" id="A5AZX0"/>
<dbReference type="EMBL" id="AM441802">
    <property type="protein sequence ID" value="CAN73974.1"/>
    <property type="molecule type" value="Genomic_DNA"/>
</dbReference>
<evidence type="ECO:0000313" key="2">
    <source>
        <dbReference type="EMBL" id="CAN73974.1"/>
    </source>
</evidence>
<feature type="region of interest" description="Disordered" evidence="1">
    <location>
        <begin position="1"/>
        <end position="80"/>
    </location>
</feature>
<name>A5AZX0_VITVI</name>
<organism evidence="2">
    <name type="scientific">Vitis vinifera</name>
    <name type="common">Grape</name>
    <dbReference type="NCBI Taxonomy" id="29760"/>
    <lineage>
        <taxon>Eukaryota</taxon>
        <taxon>Viridiplantae</taxon>
        <taxon>Streptophyta</taxon>
        <taxon>Embryophyta</taxon>
        <taxon>Tracheophyta</taxon>
        <taxon>Spermatophyta</taxon>
        <taxon>Magnoliopsida</taxon>
        <taxon>eudicotyledons</taxon>
        <taxon>Gunneridae</taxon>
        <taxon>Pentapetalae</taxon>
        <taxon>rosids</taxon>
        <taxon>Vitales</taxon>
        <taxon>Vitaceae</taxon>
        <taxon>Viteae</taxon>
        <taxon>Vitis</taxon>
    </lineage>
</organism>
<sequence length="154" mass="17006">MMLPEGTQGPTSSSASAGDPMSLDRTSGDPMSLDRTSGDPMSVSYEQPRSAGNPPKESVASNPIEGGRASSSKTRRHIEDEVMKSLTDLLDREGEKSDISRDAISDILKLHKRTEPELHAVLSHLHYEGVRSPWYRETLERQRVLETLSEDEDA</sequence>
<accession>A5AZX0</accession>
<protein>
    <submittedName>
        <fullName evidence="2">Uncharacterized protein</fullName>
    </submittedName>
</protein>
<proteinExistence type="predicted"/>
<reference evidence="2" key="1">
    <citation type="journal article" date="2007" name="PLoS ONE">
        <title>The first genome sequence of an elite grapevine cultivar (Pinot noir Vitis vinifera L.): coping with a highly heterozygous genome.</title>
        <authorList>
            <person name="Velasco R."/>
            <person name="Zharkikh A."/>
            <person name="Troggio M."/>
            <person name="Cartwright D.A."/>
            <person name="Cestaro A."/>
            <person name="Pruss D."/>
            <person name="Pindo M."/>
            <person name="FitzGerald L.M."/>
            <person name="Vezzulli S."/>
            <person name="Reid J."/>
            <person name="Malacarne G."/>
            <person name="Iliev D."/>
            <person name="Coppola G."/>
            <person name="Wardell B."/>
            <person name="Micheletti D."/>
            <person name="Macalma T."/>
            <person name="Facci M."/>
            <person name="Mitchell J.T."/>
            <person name="Perazzolli M."/>
            <person name="Eldredge G."/>
            <person name="Gatto P."/>
            <person name="Oyzerski R."/>
            <person name="Moretto M."/>
            <person name="Gutin N."/>
            <person name="Stefanini M."/>
            <person name="Chen Y."/>
            <person name="Segala C."/>
            <person name="Davenport C."/>
            <person name="Dematte L."/>
            <person name="Mraz A."/>
            <person name="Battilana J."/>
            <person name="Stormo K."/>
            <person name="Costa F."/>
            <person name="Tao Q."/>
            <person name="Si-Ammour A."/>
            <person name="Harkins T."/>
            <person name="Lackey A."/>
            <person name="Perbost C."/>
            <person name="Taillon B."/>
            <person name="Stella A."/>
            <person name="Solovyev V."/>
            <person name="Fawcett J.A."/>
            <person name="Sterck L."/>
            <person name="Vandepoele K."/>
            <person name="Grando S.M."/>
            <person name="Toppo S."/>
            <person name="Moser C."/>
            <person name="Lanchbury J."/>
            <person name="Bogden R."/>
            <person name="Skolnick M."/>
            <person name="Sgaramella V."/>
            <person name="Bhatnagar S.K."/>
            <person name="Fontana P."/>
            <person name="Gutin A."/>
            <person name="Van de Peer Y."/>
            <person name="Salamini F."/>
            <person name="Viola R."/>
        </authorList>
    </citation>
    <scope>NUCLEOTIDE SEQUENCE</scope>
</reference>
<gene>
    <name evidence="2" type="ORF">VITISV_023798</name>
</gene>
<evidence type="ECO:0000256" key="1">
    <source>
        <dbReference type="SAM" id="MobiDB-lite"/>
    </source>
</evidence>